<dbReference type="PANTHER" id="PTHR43790:SF3">
    <property type="entry name" value="D-ALLOSE IMPORT ATP-BINDING PROTEIN ALSA-RELATED"/>
    <property type="match status" value="1"/>
</dbReference>
<evidence type="ECO:0000256" key="3">
    <source>
        <dbReference type="ARBA" id="ARBA00022597"/>
    </source>
</evidence>
<evidence type="ECO:0000256" key="4">
    <source>
        <dbReference type="ARBA" id="ARBA00022737"/>
    </source>
</evidence>
<dbReference type="CDD" id="cd03215">
    <property type="entry name" value="ABC_Carb_Monos_II"/>
    <property type="match status" value="1"/>
</dbReference>
<dbReference type="InterPro" id="IPR027417">
    <property type="entry name" value="P-loop_NTPase"/>
</dbReference>
<keyword evidence="8" id="KW-0472">Membrane</keyword>
<evidence type="ECO:0000256" key="5">
    <source>
        <dbReference type="ARBA" id="ARBA00022741"/>
    </source>
</evidence>
<name>A0ABR7IFP8_9FIRM</name>
<keyword evidence="1" id="KW-0813">Transport</keyword>
<feature type="domain" description="ABC transporter" evidence="9">
    <location>
        <begin position="7"/>
        <end position="245"/>
    </location>
</feature>
<gene>
    <name evidence="10" type="ORF">H8Z82_04090</name>
</gene>
<keyword evidence="5" id="KW-0547">Nucleotide-binding</keyword>
<accession>A0ABR7IFP8</accession>
<keyword evidence="4" id="KW-0677">Repeat</keyword>
<dbReference type="SUPFAM" id="SSF52540">
    <property type="entry name" value="P-loop containing nucleoside triphosphate hydrolases"/>
    <property type="match status" value="2"/>
</dbReference>
<keyword evidence="7" id="KW-1278">Translocase</keyword>
<keyword evidence="6 10" id="KW-0067">ATP-binding</keyword>
<feature type="domain" description="ABC transporter" evidence="9">
    <location>
        <begin position="256"/>
        <end position="499"/>
    </location>
</feature>
<dbReference type="RefSeq" id="WP_186994347.1">
    <property type="nucleotide sequence ID" value="NZ_JACOQG010000004.1"/>
</dbReference>
<evidence type="ECO:0000256" key="2">
    <source>
        <dbReference type="ARBA" id="ARBA00022475"/>
    </source>
</evidence>
<dbReference type="InterPro" id="IPR003439">
    <property type="entry name" value="ABC_transporter-like_ATP-bd"/>
</dbReference>
<dbReference type="SMART" id="SM00382">
    <property type="entry name" value="AAA"/>
    <property type="match status" value="2"/>
</dbReference>
<reference evidence="10 11" key="1">
    <citation type="submission" date="2020-08" db="EMBL/GenBank/DDBJ databases">
        <title>Genome public.</title>
        <authorList>
            <person name="Liu C."/>
            <person name="Sun Q."/>
        </authorList>
    </citation>
    <scope>NUCLEOTIDE SEQUENCE [LARGE SCALE GENOMIC DNA]</scope>
    <source>
        <strain evidence="10 11">M29</strain>
    </source>
</reference>
<evidence type="ECO:0000256" key="8">
    <source>
        <dbReference type="ARBA" id="ARBA00023136"/>
    </source>
</evidence>
<evidence type="ECO:0000256" key="7">
    <source>
        <dbReference type="ARBA" id="ARBA00022967"/>
    </source>
</evidence>
<comment type="caution">
    <text evidence="10">The sequence shown here is derived from an EMBL/GenBank/DDBJ whole genome shotgun (WGS) entry which is preliminary data.</text>
</comment>
<keyword evidence="3" id="KW-0762">Sugar transport</keyword>
<dbReference type="EMBL" id="JACOQG010000004">
    <property type="protein sequence ID" value="MBC5778852.1"/>
    <property type="molecule type" value="Genomic_DNA"/>
</dbReference>
<sequence length="502" mass="54795">MNNEVILRTSDIKKHFTGTYALKGVSVELKKGEIHALVGENGAGKSTLMNIISGVFSADSGSIYLDGTEVHFRNPNDAQMAGIGFVHQELALCQDLTVGNNIFIGHLPTKKSMVDNVVLNNASRKILDQFGESGKNINPAALVSTLSVAQQQMVEIAKALSSDCKVLIFDEPTSSLNDEEAKGLFEIIHRLASQGIGIFYISHKMEEIFDICNTITIMRDGQKIETIQVKDTNPEYVVSNMVGKELGNLYPEKNKSRGEEVLRVEGLTRKPYFSNVSFSTYKGEILGLCGLVGAGRTEIARAICGIDKRQSGDIYLYGKQISINNCKDASKAGICYLTEDRKKDGLFLEMSLVENIVAPQISAFCKNGLLSEKHAEDITAKYKEMLNVKYSSTSQNIGSLSGGNQQKLMLAKLLAMKPKVLFLDEPTRGIDVGAKAEIHQLLRKLSNEGISIVVISSEMPETVGVCDRVVVINVGKVVGEIAGDELTQNQIVTTISEFSDKE</sequence>
<keyword evidence="2" id="KW-1003">Cell membrane</keyword>
<dbReference type="PROSITE" id="PS00211">
    <property type="entry name" value="ABC_TRANSPORTER_1"/>
    <property type="match status" value="1"/>
</dbReference>
<organism evidence="10 11">
    <name type="scientific">Blautia difficilis</name>
    <dbReference type="NCBI Taxonomy" id="2763027"/>
    <lineage>
        <taxon>Bacteria</taxon>
        <taxon>Bacillati</taxon>
        <taxon>Bacillota</taxon>
        <taxon>Clostridia</taxon>
        <taxon>Lachnospirales</taxon>
        <taxon>Lachnospiraceae</taxon>
        <taxon>Blautia</taxon>
    </lineage>
</organism>
<dbReference type="PROSITE" id="PS50893">
    <property type="entry name" value="ABC_TRANSPORTER_2"/>
    <property type="match status" value="2"/>
</dbReference>
<protein>
    <submittedName>
        <fullName evidence="10">Sugar ABC transporter ATP-binding protein</fullName>
    </submittedName>
</protein>
<dbReference type="GO" id="GO:0005524">
    <property type="term" value="F:ATP binding"/>
    <property type="evidence" value="ECO:0007669"/>
    <property type="project" value="UniProtKB-KW"/>
</dbReference>
<dbReference type="Pfam" id="PF00005">
    <property type="entry name" value="ABC_tran"/>
    <property type="match status" value="2"/>
</dbReference>
<dbReference type="InterPro" id="IPR003593">
    <property type="entry name" value="AAA+_ATPase"/>
</dbReference>
<evidence type="ECO:0000313" key="11">
    <source>
        <dbReference type="Proteomes" id="UP000649826"/>
    </source>
</evidence>
<dbReference type="CDD" id="cd03216">
    <property type="entry name" value="ABC_Carb_Monos_I"/>
    <property type="match status" value="1"/>
</dbReference>
<evidence type="ECO:0000256" key="6">
    <source>
        <dbReference type="ARBA" id="ARBA00022840"/>
    </source>
</evidence>
<dbReference type="Proteomes" id="UP000649826">
    <property type="component" value="Unassembled WGS sequence"/>
</dbReference>
<dbReference type="Gene3D" id="3.40.50.300">
    <property type="entry name" value="P-loop containing nucleotide triphosphate hydrolases"/>
    <property type="match status" value="2"/>
</dbReference>
<dbReference type="InterPro" id="IPR017871">
    <property type="entry name" value="ABC_transporter-like_CS"/>
</dbReference>
<keyword evidence="11" id="KW-1185">Reference proteome</keyword>
<proteinExistence type="predicted"/>
<dbReference type="PANTHER" id="PTHR43790">
    <property type="entry name" value="CARBOHYDRATE TRANSPORT ATP-BINDING PROTEIN MG119-RELATED"/>
    <property type="match status" value="1"/>
</dbReference>
<evidence type="ECO:0000259" key="9">
    <source>
        <dbReference type="PROSITE" id="PS50893"/>
    </source>
</evidence>
<dbReference type="InterPro" id="IPR050107">
    <property type="entry name" value="ABC_carbohydrate_import_ATPase"/>
</dbReference>
<evidence type="ECO:0000256" key="1">
    <source>
        <dbReference type="ARBA" id="ARBA00022448"/>
    </source>
</evidence>
<evidence type="ECO:0000313" key="10">
    <source>
        <dbReference type="EMBL" id="MBC5778852.1"/>
    </source>
</evidence>